<feature type="coiled-coil region" evidence="14">
    <location>
        <begin position="3122"/>
        <end position="3149"/>
    </location>
</feature>
<feature type="region of interest" description="Disordered" evidence="15">
    <location>
        <begin position="5512"/>
        <end position="5534"/>
    </location>
</feature>
<evidence type="ECO:0000256" key="7">
    <source>
        <dbReference type="ARBA" id="ARBA00022737"/>
    </source>
</evidence>
<feature type="region of interest" description="Disordered" evidence="15">
    <location>
        <begin position="5715"/>
        <end position="5741"/>
    </location>
</feature>
<keyword evidence="10" id="KW-0472">Membrane</keyword>
<dbReference type="SUPFAM" id="SSF46966">
    <property type="entry name" value="Spectrin repeat"/>
    <property type="match status" value="28"/>
</dbReference>
<feature type="compositionally biased region" description="Basic and acidic residues" evidence="15">
    <location>
        <begin position="5568"/>
        <end position="5610"/>
    </location>
</feature>
<dbReference type="Gene3D" id="1.20.58.60">
    <property type="match status" value="24"/>
</dbReference>
<dbReference type="PROSITE" id="PS50021">
    <property type="entry name" value="CH"/>
    <property type="match status" value="2"/>
</dbReference>
<evidence type="ECO:0000313" key="17">
    <source>
        <dbReference type="EMBL" id="KAJ8045888.1"/>
    </source>
</evidence>
<evidence type="ECO:0000256" key="15">
    <source>
        <dbReference type="SAM" id="MobiDB-lite"/>
    </source>
</evidence>
<keyword evidence="4" id="KW-0963">Cytoplasm</keyword>
<evidence type="ECO:0000256" key="13">
    <source>
        <dbReference type="ARBA" id="ARBA00023242"/>
    </source>
</evidence>
<feature type="region of interest" description="Disordered" evidence="15">
    <location>
        <begin position="6909"/>
        <end position="6939"/>
    </location>
</feature>
<feature type="coiled-coil region" evidence="14">
    <location>
        <begin position="3296"/>
        <end position="3359"/>
    </location>
</feature>
<feature type="region of interest" description="Disordered" evidence="15">
    <location>
        <begin position="4567"/>
        <end position="4593"/>
    </location>
</feature>
<evidence type="ECO:0000256" key="9">
    <source>
        <dbReference type="ARBA" id="ARBA00023054"/>
    </source>
</evidence>
<dbReference type="InterPro" id="IPR001715">
    <property type="entry name" value="CH_dom"/>
</dbReference>
<feature type="coiled-coil region" evidence="14">
    <location>
        <begin position="973"/>
        <end position="1000"/>
    </location>
</feature>
<accession>A0A9Q1CIF7</accession>
<keyword evidence="11" id="KW-0009">Actin-binding</keyword>
<dbReference type="CDD" id="cd00176">
    <property type="entry name" value="SPEC"/>
    <property type="match status" value="8"/>
</dbReference>
<keyword evidence="18" id="KW-1185">Reference proteome</keyword>
<feature type="coiled-coil region" evidence="14">
    <location>
        <begin position="2766"/>
        <end position="2827"/>
    </location>
</feature>
<keyword evidence="6" id="KW-0812">Transmembrane</keyword>
<proteinExistence type="inferred from homology"/>
<evidence type="ECO:0000256" key="14">
    <source>
        <dbReference type="SAM" id="Coils"/>
    </source>
</evidence>
<feature type="coiled-coil region" evidence="14">
    <location>
        <begin position="4118"/>
        <end position="4230"/>
    </location>
</feature>
<comment type="caution">
    <text evidence="17">The sequence shown here is derived from an EMBL/GenBank/DDBJ whole genome shotgun (WGS) entry which is preliminary data.</text>
</comment>
<dbReference type="Pfam" id="PF25034">
    <property type="entry name" value="Spectrin_SYNE1"/>
    <property type="match status" value="1"/>
</dbReference>
<dbReference type="Pfam" id="PF00435">
    <property type="entry name" value="Spectrin"/>
    <property type="match status" value="6"/>
</dbReference>
<feature type="compositionally biased region" description="Polar residues" evidence="15">
    <location>
        <begin position="6514"/>
        <end position="6531"/>
    </location>
</feature>
<keyword evidence="12" id="KW-0206">Cytoskeleton</keyword>
<feature type="coiled-coil region" evidence="14">
    <location>
        <begin position="4307"/>
        <end position="4352"/>
    </location>
</feature>
<dbReference type="InterPro" id="IPR057057">
    <property type="entry name" value="Spectrin_SYNE1"/>
</dbReference>
<gene>
    <name evidence="17" type="ORF">HOLleu_08998</name>
</gene>
<feature type="coiled-coil region" evidence="14">
    <location>
        <begin position="7062"/>
        <end position="7136"/>
    </location>
</feature>
<feature type="region of interest" description="Disordered" evidence="15">
    <location>
        <begin position="4069"/>
        <end position="4093"/>
    </location>
</feature>
<dbReference type="InterPro" id="IPR001589">
    <property type="entry name" value="Actinin_actin-bd_CS"/>
</dbReference>
<dbReference type="SMART" id="SM00150">
    <property type="entry name" value="SPEC"/>
    <property type="match status" value="28"/>
</dbReference>
<evidence type="ECO:0000256" key="2">
    <source>
        <dbReference type="ARBA" id="ARBA00004245"/>
    </source>
</evidence>
<evidence type="ECO:0000256" key="11">
    <source>
        <dbReference type="ARBA" id="ARBA00023203"/>
    </source>
</evidence>
<feature type="region of interest" description="Disordered" evidence="15">
    <location>
        <begin position="6322"/>
        <end position="6357"/>
    </location>
</feature>
<evidence type="ECO:0000256" key="3">
    <source>
        <dbReference type="ARBA" id="ARBA00008619"/>
    </source>
</evidence>
<feature type="domain" description="Calponin-homology (CH)" evidence="16">
    <location>
        <begin position="182"/>
        <end position="294"/>
    </location>
</feature>
<dbReference type="SUPFAM" id="SSF47576">
    <property type="entry name" value="Calponin-homology domain, CH-domain"/>
    <property type="match status" value="1"/>
</dbReference>
<evidence type="ECO:0000256" key="6">
    <source>
        <dbReference type="ARBA" id="ARBA00022692"/>
    </source>
</evidence>
<dbReference type="Proteomes" id="UP001152320">
    <property type="component" value="Chromosome 3"/>
</dbReference>
<evidence type="ECO:0000313" key="18">
    <source>
        <dbReference type="Proteomes" id="UP001152320"/>
    </source>
</evidence>
<dbReference type="Pfam" id="PF00307">
    <property type="entry name" value="CH"/>
    <property type="match status" value="2"/>
</dbReference>
<feature type="compositionally biased region" description="Polar residues" evidence="15">
    <location>
        <begin position="6583"/>
        <end position="6592"/>
    </location>
</feature>
<feature type="compositionally biased region" description="Basic and acidic residues" evidence="15">
    <location>
        <begin position="5293"/>
        <end position="5305"/>
    </location>
</feature>
<evidence type="ECO:0000259" key="16">
    <source>
        <dbReference type="PROSITE" id="PS50021"/>
    </source>
</evidence>
<organism evidence="17 18">
    <name type="scientific">Holothuria leucospilota</name>
    <name type="common">Black long sea cucumber</name>
    <name type="synonym">Mertensiothuria leucospilota</name>
    <dbReference type="NCBI Taxonomy" id="206669"/>
    <lineage>
        <taxon>Eukaryota</taxon>
        <taxon>Metazoa</taxon>
        <taxon>Echinodermata</taxon>
        <taxon>Eleutherozoa</taxon>
        <taxon>Echinozoa</taxon>
        <taxon>Holothuroidea</taxon>
        <taxon>Aspidochirotacea</taxon>
        <taxon>Aspidochirotida</taxon>
        <taxon>Holothuriidae</taxon>
        <taxon>Holothuria</taxon>
    </lineage>
</organism>
<feature type="region of interest" description="Disordered" evidence="15">
    <location>
        <begin position="135"/>
        <end position="183"/>
    </location>
</feature>
<evidence type="ECO:0000256" key="1">
    <source>
        <dbReference type="ARBA" id="ARBA00004126"/>
    </source>
</evidence>
<keyword evidence="9 14" id="KW-0175">Coiled coil</keyword>
<dbReference type="FunFam" id="1.10.418.10:FF:000037">
    <property type="entry name" value="nesprin-1 isoform X1"/>
    <property type="match status" value="1"/>
</dbReference>
<dbReference type="InterPro" id="IPR036872">
    <property type="entry name" value="CH_dom_sf"/>
</dbReference>
<feature type="region of interest" description="Disordered" evidence="15">
    <location>
        <begin position="5139"/>
        <end position="5225"/>
    </location>
</feature>
<feature type="coiled-coil region" evidence="14">
    <location>
        <begin position="1384"/>
        <end position="1433"/>
    </location>
</feature>
<feature type="compositionally biased region" description="Basic and acidic residues" evidence="15">
    <location>
        <begin position="4081"/>
        <end position="4090"/>
    </location>
</feature>
<evidence type="ECO:0000256" key="5">
    <source>
        <dbReference type="ARBA" id="ARBA00022553"/>
    </source>
</evidence>
<dbReference type="PANTHER" id="PTHR14514:SF7">
    <property type="entry name" value="KASH DOMAIN-CONTAINING PROTEIN"/>
    <property type="match status" value="1"/>
</dbReference>
<feature type="domain" description="Calponin-homology (CH)" evidence="16">
    <location>
        <begin position="16"/>
        <end position="123"/>
    </location>
</feature>
<dbReference type="EMBL" id="JAIZAY010000003">
    <property type="protein sequence ID" value="KAJ8045888.1"/>
    <property type="molecule type" value="Genomic_DNA"/>
</dbReference>
<evidence type="ECO:0000256" key="12">
    <source>
        <dbReference type="ARBA" id="ARBA00023212"/>
    </source>
</evidence>
<dbReference type="Gene3D" id="1.10.418.10">
    <property type="entry name" value="Calponin-like domain"/>
    <property type="match status" value="2"/>
</dbReference>
<dbReference type="GO" id="GO:0003779">
    <property type="term" value="F:actin binding"/>
    <property type="evidence" value="ECO:0007669"/>
    <property type="project" value="UniProtKB-KW"/>
</dbReference>
<feature type="coiled-coil region" evidence="14">
    <location>
        <begin position="1914"/>
        <end position="1941"/>
    </location>
</feature>
<reference evidence="17" key="1">
    <citation type="submission" date="2021-10" db="EMBL/GenBank/DDBJ databases">
        <title>Tropical sea cucumber genome reveals ecological adaptation and Cuvierian tubules defense mechanism.</title>
        <authorList>
            <person name="Chen T."/>
        </authorList>
    </citation>
    <scope>NUCLEOTIDE SEQUENCE</scope>
    <source>
        <strain evidence="17">Nanhai2018</strain>
        <tissue evidence="17">Muscle</tissue>
    </source>
</reference>
<dbReference type="InterPro" id="IPR002017">
    <property type="entry name" value="Spectrin_repeat"/>
</dbReference>
<feature type="region of interest" description="Disordered" evidence="15">
    <location>
        <begin position="5874"/>
        <end position="5901"/>
    </location>
</feature>
<evidence type="ECO:0000256" key="8">
    <source>
        <dbReference type="ARBA" id="ARBA00022989"/>
    </source>
</evidence>
<feature type="coiled-coil region" evidence="14">
    <location>
        <begin position="2374"/>
        <end position="2456"/>
    </location>
</feature>
<evidence type="ECO:0000256" key="10">
    <source>
        <dbReference type="ARBA" id="ARBA00023136"/>
    </source>
</evidence>
<evidence type="ECO:0000256" key="4">
    <source>
        <dbReference type="ARBA" id="ARBA00022490"/>
    </source>
</evidence>
<comment type="similarity">
    <text evidence="3">Belongs to the nesprin family.</text>
</comment>
<feature type="region of interest" description="Disordered" evidence="15">
    <location>
        <begin position="6575"/>
        <end position="6594"/>
    </location>
</feature>
<feature type="region of interest" description="Disordered" evidence="15">
    <location>
        <begin position="5018"/>
        <end position="5042"/>
    </location>
</feature>
<dbReference type="SMART" id="SM00033">
    <property type="entry name" value="CH"/>
    <property type="match status" value="2"/>
</dbReference>
<feature type="coiled-coil region" evidence="14">
    <location>
        <begin position="7169"/>
        <end position="7203"/>
    </location>
</feature>
<feature type="compositionally biased region" description="Basic and acidic residues" evidence="15">
    <location>
        <begin position="5018"/>
        <end position="5027"/>
    </location>
</feature>
<feature type="region of interest" description="Disordered" evidence="15">
    <location>
        <begin position="5447"/>
        <end position="5472"/>
    </location>
</feature>
<feature type="coiled-coil region" evidence="14">
    <location>
        <begin position="4422"/>
        <end position="4517"/>
    </location>
</feature>
<dbReference type="PROSITE" id="PS00019">
    <property type="entry name" value="ACTININ_1"/>
    <property type="match status" value="1"/>
</dbReference>
<name>A0A9Q1CIF7_HOLLE</name>
<feature type="coiled-coil region" evidence="14">
    <location>
        <begin position="1595"/>
        <end position="1664"/>
    </location>
</feature>
<comment type="subcellular location">
    <subcellularLocation>
        <location evidence="2">Cytoplasm</location>
        <location evidence="2">Cytoskeleton</location>
    </subcellularLocation>
    <subcellularLocation>
        <location evidence="1">Nucleus membrane</location>
    </subcellularLocation>
</comment>
<dbReference type="GO" id="GO:0031965">
    <property type="term" value="C:nuclear membrane"/>
    <property type="evidence" value="ECO:0007669"/>
    <property type="project" value="UniProtKB-SubCell"/>
</dbReference>
<protein>
    <submittedName>
        <fullName evidence="17">Nesprin-1</fullName>
    </submittedName>
</protein>
<feature type="compositionally biased region" description="Basic and acidic residues" evidence="15">
    <location>
        <begin position="5722"/>
        <end position="5734"/>
    </location>
</feature>
<feature type="compositionally biased region" description="Acidic residues" evidence="15">
    <location>
        <begin position="6341"/>
        <end position="6354"/>
    </location>
</feature>
<feature type="region of interest" description="Disordered" evidence="15">
    <location>
        <begin position="4397"/>
        <end position="4417"/>
    </location>
</feature>
<dbReference type="OrthoDB" id="18740at2759"/>
<feature type="region of interest" description="Disordered" evidence="15">
    <location>
        <begin position="5997"/>
        <end position="6086"/>
    </location>
</feature>
<feature type="region of interest" description="Disordered" evidence="15">
    <location>
        <begin position="5568"/>
        <end position="5655"/>
    </location>
</feature>
<keyword evidence="8" id="KW-1133">Transmembrane helix</keyword>
<dbReference type="GO" id="GO:0005856">
    <property type="term" value="C:cytoskeleton"/>
    <property type="evidence" value="ECO:0007669"/>
    <property type="project" value="UniProtKB-SubCell"/>
</dbReference>
<dbReference type="PANTHER" id="PTHR14514">
    <property type="entry name" value="PKA ANCHORING PROTEIN"/>
    <property type="match status" value="1"/>
</dbReference>
<keyword evidence="13" id="KW-0539">Nucleus</keyword>
<feature type="compositionally biased region" description="Basic and acidic residues" evidence="15">
    <location>
        <begin position="5147"/>
        <end position="5181"/>
    </location>
</feature>
<feature type="compositionally biased region" description="Polar residues" evidence="15">
    <location>
        <begin position="5030"/>
        <end position="5039"/>
    </location>
</feature>
<feature type="region of interest" description="Disordered" evidence="15">
    <location>
        <begin position="5286"/>
        <end position="5310"/>
    </location>
</feature>
<keyword evidence="5" id="KW-0597">Phosphoprotein</keyword>
<feature type="coiled-coil region" evidence="14">
    <location>
        <begin position="7671"/>
        <end position="7705"/>
    </location>
</feature>
<dbReference type="InterPro" id="IPR018159">
    <property type="entry name" value="Spectrin/alpha-actinin"/>
</dbReference>
<feature type="compositionally biased region" description="Basic and acidic residues" evidence="15">
    <location>
        <begin position="5997"/>
        <end position="6039"/>
    </location>
</feature>
<sequence>MFSERLSKKFKDEQEQVQKKTFTKWVNNHLRNHDPPCQVEDLVEDLRDGAKLLQLLESLSGDTLAREKGRNLKRIHFLSNINTALRYLEKRGIKLVNTNASDIADGKPSITLGLIWKIILYFEIEQNAKALEQELSASTDGTASTESSPFTSPPDSRRGSDASPVPPPAKKPTPKVNRSTKVTAKNALLTWTKNALKPKTGSEAATPQLQVKDFGPSWRDGHAFNVLIHNIRQDLVDLEKLPERTNHENLNIAFTLAEKELGIMPLLDPKDVDVDKPDEKSIMTYVSQFFKSFPETGSHKKTSLAASEVGAEKKMVEDVNEWLAKADAMIQIAKEKSKTKQDEYWQFVEFQAEQHKAKRLMTIIMQKREKKMLITLNKEECEVIIERWTKISQQYSQWRRSIEATFPGKLKEVADWLNKAEELVAAEIQPTEIDEETWSKIKRRLEEHENHFKDSAKVKQTFHHIRQTNPKFGENVIPDEILSEMNQRLEAVLPAAEEKLPKLKYLELKYRLLAFAVMAEKKLETWTVKYGTKEETEQLIQNYEDFITKGRFFEEFDQNLRELNVNTKIYVSQESTEEKKAAEKFEKVMLSKRESLTVELQSVKPMMAKVVKTWDDYLKLVTSLQKWLSEAGEILKVGNAKEKVNFFSDLPDRLEQYTAFNNSGNVLTQTCREDVATDIQQQMLLIDQRWKNVFGQGKLYVQDSSTVQQQQKFDSKLKNLQTWTSEVHIFLSKPVECMLPDLETYQRDLVNMEKQIPEQEQTFKELAQLAQDVAPKSAPEQANAMVDSLRAVKEPLVEARSEIPTRVANVNKVLKAVKELDTKTKEIDSVLAHEENVLKAQQNDLNESPEEVSRIHEEHKTSMTRLEQVQVPVHEKNQMVKYIVSLKSTYIHTTVLETHSKQINDRLKKCLADGELWEEALSKVSDFQSKEKDIEERLSDPGDLSTVVEDPEFMTEYENSCQQLLESLPPPERPQIEERLAHAKARLDDLKSLWKQYREEKSSLNNLLAKISGHCESLVRPVSLEEVKTQLHRMKVSHGALQKLEKVVASLTDLNLQMQEMCGEKTQVFLQEDLDGVKLKFKTVGRKVDECLDDLKTVEPKWVDFEHSKDAFSQKLDDIEKQLEELQKSPGTPKDTLDTMKEVVNDIDNQQPSIEILNLVLSDLVKSPSSLEDTKCDLFPLYERWCNLKKKASVIGTSLEDGAAKWGVYNTSLADIKEWLDHAEKSLHHAMEPCDSLQDAEEKRQQTEMLLIEKEGKQTVLDNLLKISRELTPQDVVQGELSNLQARWNSLEHNLNQCRNQLIEVESLWKLYNTQKDSFDGWLTETEQNLDEMFKVQGKRGEQEKELLERLKNLQEKCSDKEPQLDDLVKQAESLTKTSSPAAIEQLQKGAEDRQERYNRILQRAKDFLQKCIADLSQSLREIEEKQRKLAESFSSSDVTGDKDACELKLQTVQTVLSQKDQLKEDLATTEIITKQLLPFLPVEVQKTLESQSDALHNESDQLDRDLHSAEEVLIERVQTWKDFDDNCRSFGQWLNTAEDKLTTAAELRPDLPGKIEQDKVAKALLEEVQQGFGTLDHLVRTSGDLSAGNTTDVQDQLQSQISQIQTQYQSLLERSKDVHNNQEKAASDFTEYQTAVEEFCDLLKSLNNQLASLEDEEPGNEEQLHEMLADIEKLQDVIPTGEIKLKTVEDAAVAAINSTASSGQPPITDQVQYLSDQWQQFVDKLNLNQEKLKEKERTGQEFDGLLGEFLKWLKDAEIKEKEVEKKRDDTEEKKKALENAQLLNDDIKGKAEMLDEVLNRAKQLGKDEDVIRGLDQRYKKLSDDSQVCLKSLQEAVVDSELLDKKVEQLNDDLEKATVILENNCRIGVPLAEIQSQLDALKALQNEVPNMWKQLDDAKNQSEKVLPETSDPGQEEIQSTKERLEEALKNLQTGLNGTLIQLEGSAQKQSDLEEKCKKLSDWLVESEPLLKKSEEPADSLADKESIKGVLENLKNDVPVIRDQTQGLQQELEELLSAEKIKPQQAAAVADICRRAEDTCDKIVALEAAAEKQVKEHHTLDSFTEKLSQWLAEQKDKLSSCGEIAESLEENKENLEHLQILVNSQLEGDALMSEIQTVVPSVLECTSVKGQEGIQTLVKSLEEDLGTLKEDTHLAKNTSEKIVTLWESFNNAAEVLEDWLLTIKEKSVASMGQFKNEESLFGALKQIKNLQNDVNQKQSSVSELSSMSQALRDVTSKAKVVTVLAKELNQKYQGLTATVKDGFDHIQRGCSDSKLYRIAEEEFWSWINEVKTTLQECSQIKGNKGELSRKMDKLQEIHSSHFHGEHLIEVAETNADRLKMFLTETGRGQISSQVEEMKATLGRVMEDTITSRDKLEAKLREIDLFEAEVNSFEKQLDNTMSEVLSARELESGLPEKKAQLEKCKNIKEELNPVEDKLKELTQKAEAFVEENSELNEVHEFSEKLQTQYQTVTDALQEATDVQRAAINKHQIFQDVLQDIEEETQSQQQILGDAKSKQGHMSDIERKILMMKDLLKWWNGCTQKLNHLQSCTKDACSLSSLPGQEAIEHSFSLAENEIKWVKESVEETLPQLEHCFRLWCEFESKKEEVSSWLDDTEGRIKTVTDSRKGLEEKKLQLEEIQSLKTVIDDFRHHPQDLCSLSRALLDEDEGNLSAVNEANTLLKRYEALHAQLQGKASDIAGAISKQQALKDTLWSADQALQDITQLLEPAIHSQAVLEESALPGDDVPYELKETVPYLPEGRVITRSRDDAEQQANQVQVLAEKAQIQKDVVRTAAEEIDESNDSDVSKDEASQLLKQMDDVINKANSRKVILDNHAERWSKVEAQHLDLEEWLKRQELKLEDEAQKPFAINLKDSEQQQEDLKQISPEYHEKAQVLLQLHQEEQDLGVPEDPKLDDFDQRLASLQKRLQDLQQARLTHHQTVVTYCEAEEECSHNLRYLDDALKSLLEDENLVTEEKLESLQRFAKERQKRSVSLGVLEDAGQALGRAGSPEGRLSLQEHFSDTQLQWNCYQQKLKEHISSTEELLLHFQTLKEKVKELEHWTTELENDLLNQIYISPVVDGVFHEIHQIEDIADGLRSKKAAFGRICENGDNLLARLSPKERNELKNDLEKIERQLHRLEAIIDQRSKTLQPALAERKEFWKQYKDCNDWITEKEKADYPREPALEVTDLVKQIFELKAIQEELNAYEPKVNHLVKSGEPIEEVCKIEDRDQIHPDIEDIGNRYKKLFTDIAGILDLLSQALQERKGFETDVSKLEQWLQSTEPVATQTVQLHANLEHLQETLNALQGICEEAEESSKHLDDIIKEAKVVKTSLNPDEKEKLDQKIEKLQQNLDRVCNAALLNQDFLARAIDDRIKYESQLRLLSESLAQFEKTRQDLKSVIPLPSSAAEERLDFVKTLQEQVSQLHPHLDNIRAGHAYMVNTGQIDHAEDVDALEKTYQAILAATEEDKISLAKSATARQEFADRVTITRNSMDDCEGQLAKLDTLDLPSEAKCDRCEEILKELELLLASLPLLESLAREIYPTCSDEDKVSLDKTIQKLKYELEDLMSSLQQKLDTLQGVTSAKGALQDNVNKCLEWLNQQKQILQQVEQVGLDVIEAQQALDQYKAKEPVIESGLQQAQGVIISTKAKYVDLEEPLPSHLQESLDDIDSLHMNILQLCVEKQKKLQKDVNVRAKYFDLTEDITKWLKQADEELSKVQDGVDFQQVSQAEKKFKRLQSQGPSYQTKLKNLNDVTQELLPLLTPSLHEKVTGDTKKLNNDFRKTVDAIDTATDEHVKAAKTWKGFSTKCDNLKQLCNSVEERREFQKPVTISSALENKRLSEELHKTLKPGGKQMKQIRNLAKKLFSVGNDAGKNSVQEKTQSVESDLKRVDSEVKGDIETTGQNVLMWQKYEDALVKAEEDLIKLEEAMPDAVNISLPKEELKDSLQDLQHEVKPTLEDCHQDLENLSTTHHDLMSKVIQEPVCCQPFKDKLKEVVKKGSSLSERFQETESKLQRELLDREEFHAEAEDVIGKIADTQKQCDELCKSLGPDVDGIRDKEEQLQRIQTDAAPLLSQTESLPEKQKDKYSSNKSSLPLGVEIDVQALEAAKLRVTDVFSKKSSDLEEAKERRTDLEEDISKIEHVLAENLEEVPVTDVPAAKRLVEEKLENLKGLQNKLAPVCARAEGIARETLYPEEKQKATEKVNNIAEELERAIEKLAVENENLQCALEPWREFHETLPDVKDWIQKATAVNEKELIINDKIPLQELLVAHKVLLDEVTPLDEKLQILPETSEVLSRVCKEPEFVKQANETKQAKQALEELAKKRLADLENAARLWQEYNDEVEDLSKTVSECKQMLLSPHMEKKTLQEQLEVQKDVLDRVSHGDKELNKLSTKHKMLENSGQPLEPGDEDDEIHDPELRKLKKELDKVRDVAVQHDEVLQESLIQQEDYDNRIQDLSEKIKEAYAKMEALSATPGDTGLKKQLEQNQKLTTEIETYQEEILVLQIRTKELQEAAAHCDTVRQVSVAKLSSSPVSTGSGSPQHGIQAQLVRRSSASMLLRPFSPDLGLKVPAPETEPGEEPPVKKAMYSDDVSDDVDGVTSVKQDDIPQQVVTSKGPAYVLKPLGSGDLHGESGKDGTAPGGLPANYQITAMPSTCLAPQIVGYQPEERLPHRVILTDPTSGQISLAEPALCPSDILQNPTLYFLNENAAEVYNPSSQEIFQAHKLPSDRAEPSTEKDGDGDKVCQLVTDEGSAYILKPIEQSSIKEEDLEGLREYTVDEVYDMSNLPSVTGARDVWSTLKIKVQDPETQRVFVAEPAENLRDLTLLPSFYLAEDCHQPIEIYVPSTGKLKIATPEASGTDTRLRPPKRQAILETFPEIAKRKKPSQHIETFQDQIITNEGPAFVLRPLKEEGDMEEEKPEIDFMLSEESAVAEEPVVRGTRRVPEATALIVCDPYSGELFSAKQATDPEDLSKLKSGFLAPDAASGKDVMRVYDPQTKEMTKGVPAGVWLEEEKAPAGPREAEPTAQESAKSQPTVEEDVPLRQQLVTDLGPAFTLRPLGGDGVAGDDSPDIDYVLCEESNPQERPRVTGLQAAPWNEEPVIISDPQTGKVFAVEPCQDPEKLKTDLSAYLPEDEEGAVKVFDPTRSEVAEAEPKESRMEKVSSPEEKAVPGKRAEEEPMEISDQDKRPEAPLTRQIMTDQGPAYTLKKAGQDGVASKDSPDVDYVLSKQTSGAEAPNVMGVRAVAKPQPLLVSDPQTGEVYIAEPTEDPEELSREKVAVVPDDLSGEESIKVYDPEKKQVTEGVPTREWIAEEDSEKPSIDQVITNEGPAFVLRPLTEEGDMEEEKPEIDFMLSEESAVAEEPVVRGTRRVPEATALIVCDPDSGELFSAKQATDPEDLSKLKSGFLAPDTASGKDVMRVYDPQTKEMTKGVPAGVWLEEEKAPAGPTKAEPIAQESAKSQPTVEEDVPLRQQLVTDLGPAFTLRPLGGDGVAGDDSPDVDYVLCEESNPQERPRVTGLQAAPWNEEPVIISDPQTGEVFAAEPCQDPEKLKTDLSAYLPEDDKGAVKVFDPSRSEVAEAEPTESRMEKVSSPEEKAVPGKRAEEEPMEISDQDKRPETPLTRQIMTDQGPAYTLKKAGQDGVASKDSPDVDYVLSKQTSGAEAPNVTGVRAVAKPQPLLVSDPQTGEVYIAEPTEDPEELSREKVAVVPDDLSGEESIKVYDPEKKQVTEGVPTREWIAEEDSEKPSIDQVITNEGPAFVLRPLTEEGDMEEEKPEIDFMLSEESAVAEEPVVRGTRRVPEATALIVCDPDSGELFSAKQATDPEDLSKLKSGFLAPDAASGKDVMRVYDPQTKEMTKGVPAGVWLEEEKAPPGPTKSEPIAQESAKSQPTVEEDVPLRQQLVTDLGPAFTLRPLGGDGVAGDDSPDVDYVLCEESNPQERPRVTGLQAAPWNEEPVIISDPQTGEVFAAEPCQDPEKLKTDLSAYLPEDKEGAVKVFDPSRSEVAEAEPTESRMEKVSSPEEKAVPGKRAEEEPMEISDQDKRPEAPLTRQIMTDQGPSYTLMKAGQDGVAGKDSPDVDYVLSKQTSGAEAPNVTGMRAVAKQTLLVSDPQTGEVYIAEPTEDPEELSREKVAVVPDDLSGEESIKVYDPEKKQVTEGVPTREWIAEISSEKLPQATQMVEEIIKMSVPNVTASSPLRELKQLVTERGPAFVLIPKKEDETEGRKQGSNFFYLSELVCKAMIPTVTGAISVSNVEVYDIFDPRTGRTYTSQPAVSLKDIKKKPSFYVEDTPEGAQLHIINPKTQQEKLAMRKIETEDVPRSPSRMGNVGAPEESAGELEEPANDETQEPQQVVTDEGPAFIIHKLPRFGDYSSGVGASGGASPGMGSFVELPPDYTVVKQVAASDLPNIVGTKTVSHPEPLIIVDPVSGDKCVAYPAKSVEELENSPVIAVKQNRPNAPLRLIDKEQGHTSLAKSTDSLPLSEVVDSGFEVTPVDESKKVPALVSPDESSASILSDDQQDQEAPSLSPLDVVNLALKVQPRADTPHSDDEYYDALEDKTGDEEYFLAPTPREDSAASPNGLSTNDSRLDELNKSIDRLRQQMEKKQRHLKDAIAQQEDIQKNLEQLKVRSDSAHDQLDDIAGVDGSLRLEDHIEDIKGLLDELDDLDTNINITEETVNDLHLPGDELLRKASKETLRDLKDKVAKLKKEANEKLQSFEDLKKEENEVNEKLEQCQERLIGLQDWLPDFQDKVQHLRQSDEDSENLPELQEKMIENQNHQLELARKMQSLQELQNEIAEIMEETDTEPVLGVHLQAQASHLQAQMEALKQDLEREMESLQSRKDTEKLAEEYQSDMEKLQDWLEEHRKDSESLARDLPPSIGSEMLQKQAELQQKLEQELSVHQETVKSVAKSGVNKKPLEHPSNGESDSVNDPDLAALRARWEELVHQEGDRKRKLDANLEYIRPRHSTPKSRPVHHPLTFDMPNEDETTEDVQSSLNALNNCWEKLQDQVSDQQSRLEQAYDFQGCYQDALQAASSWLDNVQLKLFSEDWKKDTDSQAAEHANLQDDLRSLQDQLEQTTDACQILLAETGAQNSELIKQALSDIGHRLATLENEFRNREAQINERNKKHREFQDEMRKFQKWINESKGKLSVPQDLDSASLEEKIQQNELLVANLETIEADIQEKEDKFHQLMEQGDTLLAQDPLNTGLSNEITAVQTGWEELLRLISFRRHQLNRAKIVKEQYHKILQDYMDFLDTAEQKLKNSDISATNAANLEEQLQKHKEFFSDLDTHHILIESIAQKADTYTQLLFDQQRKMLDQRNRDILAKATVRGHLLEGLVNDWKHLERGIKDLKNWLSQIEMQVPSSVSDESQESVQKAIHKYQSMKTLLADRQPVLQQMCDRTEALLKQVNSPQLFVKQKTLEDKWQALQMRIRQDLNSLTNELEVWKAFESEAAELLPWLDRALDEVNKWNNPDYRTEKGPVTVQIEEFNGFRKDVDNHAQLKKDACLHAHHMLKMKKVNTLPIQTELKDIENKWTDLEHELPRLQEDIHQDLVDNLPHRVAMKELMAWVEQLNKALDKLETKEHASLQDVKETLQIFKGYKVDMSTKTLTVEFVNQSASTMSQNLMGKRYDKTDMAELLGNMNREWQVLHSRINEGQKTMEDVLEDWKDFERRLEELEKSVSEEKTKLRQHEGKVGQVAYVMQVLAVCQATGEAIPPKKEEINQLKEVGSQLATHENITSRLHPVEKLLSDLEGQVEKLKAKHNHALELWNAYKDSLEQVQEDIHQAEYATSRGKVVMGSVSSLQAQAKKLKVR</sequence>
<feature type="coiled-coil region" evidence="14">
    <location>
        <begin position="742"/>
        <end position="769"/>
    </location>
</feature>
<feature type="coiled-coil region" evidence="14">
    <location>
        <begin position="7538"/>
        <end position="7600"/>
    </location>
</feature>
<feature type="coiled-coil region" evidence="14">
    <location>
        <begin position="1754"/>
        <end position="1784"/>
    </location>
</feature>
<feature type="compositionally biased region" description="Polar residues" evidence="15">
    <location>
        <begin position="135"/>
        <end position="154"/>
    </location>
</feature>
<feature type="region of interest" description="Disordered" evidence="15">
    <location>
        <begin position="5941"/>
        <end position="5963"/>
    </location>
</feature>
<feature type="region of interest" description="Disordered" evidence="15">
    <location>
        <begin position="6505"/>
        <end position="6531"/>
    </location>
</feature>
<keyword evidence="7" id="KW-0677">Repeat</keyword>